<dbReference type="RefSeq" id="WP_052112293.1">
    <property type="nucleotide sequence ID" value="NZ_AVPK01000008.1"/>
</dbReference>
<accession>A0A0A0JJ90</accession>
<evidence type="ECO:0000256" key="1">
    <source>
        <dbReference type="SAM" id="Phobius"/>
    </source>
</evidence>
<gene>
    <name evidence="3" type="ORF">N803_17380</name>
</gene>
<protein>
    <submittedName>
        <fullName evidence="3">Uncharacterized protein</fullName>
    </submittedName>
</protein>
<reference evidence="3 4" key="1">
    <citation type="submission" date="2013-08" db="EMBL/GenBank/DDBJ databases">
        <title>The genome sequence of Knoellia subterranea.</title>
        <authorList>
            <person name="Zhu W."/>
            <person name="Wang G."/>
        </authorList>
    </citation>
    <scope>NUCLEOTIDE SEQUENCE [LARGE SCALE GENOMIC DNA]</scope>
    <source>
        <strain evidence="3 4">KCTC 19937</strain>
    </source>
</reference>
<proteinExistence type="predicted"/>
<dbReference type="EMBL" id="AVPK01000008">
    <property type="protein sequence ID" value="KGN36844.1"/>
    <property type="molecule type" value="Genomic_DNA"/>
</dbReference>
<feature type="transmembrane region" description="Helical" evidence="1">
    <location>
        <begin position="68"/>
        <end position="87"/>
    </location>
</feature>
<name>A0A0A0JJ90_9MICO</name>
<dbReference type="eggNOG" id="ENOG502ZDMN">
    <property type="taxonomic scope" value="Bacteria"/>
</dbReference>
<evidence type="ECO:0000313" key="3">
    <source>
        <dbReference type="EMBL" id="KGN36844.1"/>
    </source>
</evidence>
<keyword evidence="4" id="KW-1185">Reference proteome</keyword>
<sequence length="128" mass="12615">MKPSSTRQKVGLVLAGLLSLSSIPSVLAPTPDGEVGAPFGILVLSSVLGVVGLVAVVVAWVRSSGTAIRVAAGCLIVTLLGSLPAFFVDVPAIVRFGTAASALVTVLTIALMFSGVRGNAVGAEGSAS</sequence>
<keyword evidence="1" id="KW-0812">Transmembrane</keyword>
<feature type="signal peptide" evidence="2">
    <location>
        <begin position="1"/>
        <end position="28"/>
    </location>
</feature>
<dbReference type="OrthoDB" id="5148057at2"/>
<keyword evidence="2" id="KW-0732">Signal</keyword>
<organism evidence="3 4">
    <name type="scientific">Knoellia subterranea KCTC 19937</name>
    <dbReference type="NCBI Taxonomy" id="1385521"/>
    <lineage>
        <taxon>Bacteria</taxon>
        <taxon>Bacillati</taxon>
        <taxon>Actinomycetota</taxon>
        <taxon>Actinomycetes</taxon>
        <taxon>Micrococcales</taxon>
        <taxon>Intrasporangiaceae</taxon>
        <taxon>Knoellia</taxon>
    </lineage>
</organism>
<comment type="caution">
    <text evidence="3">The sequence shown here is derived from an EMBL/GenBank/DDBJ whole genome shotgun (WGS) entry which is preliminary data.</text>
</comment>
<feature type="transmembrane region" description="Helical" evidence="1">
    <location>
        <begin position="93"/>
        <end position="113"/>
    </location>
</feature>
<dbReference type="Proteomes" id="UP000030011">
    <property type="component" value="Unassembled WGS sequence"/>
</dbReference>
<dbReference type="STRING" id="1385521.N803_17380"/>
<dbReference type="AlphaFoldDB" id="A0A0A0JJ90"/>
<evidence type="ECO:0000256" key="2">
    <source>
        <dbReference type="SAM" id="SignalP"/>
    </source>
</evidence>
<feature type="transmembrane region" description="Helical" evidence="1">
    <location>
        <begin position="39"/>
        <end position="61"/>
    </location>
</feature>
<keyword evidence="1" id="KW-1133">Transmembrane helix</keyword>
<evidence type="ECO:0000313" key="4">
    <source>
        <dbReference type="Proteomes" id="UP000030011"/>
    </source>
</evidence>
<keyword evidence="1" id="KW-0472">Membrane</keyword>
<feature type="chain" id="PRO_5039471380" evidence="2">
    <location>
        <begin position="29"/>
        <end position="128"/>
    </location>
</feature>